<evidence type="ECO:0000259" key="2">
    <source>
        <dbReference type="PROSITE" id="PS51898"/>
    </source>
</evidence>
<dbReference type="RefSeq" id="WP_228901377.1">
    <property type="nucleotide sequence ID" value="NZ_CAWQNU010000323.1"/>
</dbReference>
<dbReference type="InterPro" id="IPR002104">
    <property type="entry name" value="Integrase_catalytic"/>
</dbReference>
<dbReference type="GO" id="GO:0006310">
    <property type="term" value="P:DNA recombination"/>
    <property type="evidence" value="ECO:0007669"/>
    <property type="project" value="UniProtKB-KW"/>
</dbReference>
<reference evidence="3" key="1">
    <citation type="submission" date="2023-01" db="EMBL/GenBank/DDBJ databases">
        <title>Genome sequencing of Photorhabdus bodei 09-20.</title>
        <authorList>
            <person name="Kalindamar S."/>
            <person name="Kumru S."/>
        </authorList>
    </citation>
    <scope>NUCLEOTIDE SEQUENCE</scope>
    <source>
        <strain evidence="3">09-20</strain>
    </source>
</reference>
<dbReference type="Pfam" id="PF00589">
    <property type="entry name" value="Phage_integrase"/>
    <property type="match status" value="1"/>
</dbReference>
<dbReference type="InterPro" id="IPR013762">
    <property type="entry name" value="Integrase-like_cat_sf"/>
</dbReference>
<dbReference type="SUPFAM" id="SSF56349">
    <property type="entry name" value="DNA breaking-rejoining enzymes"/>
    <property type="match status" value="1"/>
</dbReference>
<dbReference type="EMBL" id="JAQMFO010000043">
    <property type="protein sequence ID" value="MDB6374364.1"/>
    <property type="molecule type" value="Genomic_DNA"/>
</dbReference>
<feature type="domain" description="Tyr recombinase" evidence="2">
    <location>
        <begin position="153"/>
        <end position="380"/>
    </location>
</feature>
<comment type="caution">
    <text evidence="3">The sequence shown here is derived from an EMBL/GenBank/DDBJ whole genome shotgun (WGS) entry which is preliminary data.</text>
</comment>
<evidence type="ECO:0000256" key="1">
    <source>
        <dbReference type="ARBA" id="ARBA00023172"/>
    </source>
</evidence>
<evidence type="ECO:0000313" key="4">
    <source>
        <dbReference type="Proteomes" id="UP001212996"/>
    </source>
</evidence>
<protein>
    <submittedName>
        <fullName evidence="3">Tyrosine-type recombinase/integrase</fullName>
    </submittedName>
</protein>
<gene>
    <name evidence="3" type="ORF">PH362_21160</name>
</gene>
<evidence type="ECO:0000313" key="3">
    <source>
        <dbReference type="EMBL" id="MDB6374364.1"/>
    </source>
</evidence>
<dbReference type="Gene3D" id="1.10.443.10">
    <property type="entry name" value="Intergrase catalytic core"/>
    <property type="match status" value="1"/>
</dbReference>
<name>A0AAW6BRM9_9GAMM</name>
<organism evidence="3 4">
    <name type="scientific">Photorhabdus bodei</name>
    <dbReference type="NCBI Taxonomy" id="2029681"/>
    <lineage>
        <taxon>Bacteria</taxon>
        <taxon>Pseudomonadati</taxon>
        <taxon>Pseudomonadota</taxon>
        <taxon>Gammaproteobacteria</taxon>
        <taxon>Enterobacterales</taxon>
        <taxon>Morganellaceae</taxon>
        <taxon>Photorhabdus</taxon>
    </lineage>
</organism>
<sequence length="436" mass="50894">MKIKSIENEGVFLAKMSGYSFKLSDKKWQLDKEICVYPHKVVERMPEMMKLGYLNTLAYYASEYSPSYIKNINGLFHKWFGIMTINTIDDKAVYQLNVHLSSAKNYKLNTIKSFIIKWKKFNYPGVETTALRMMDKIKITPNQIGEAVKRRDPNKGPLTETEFNNILSVVSKLYQEKKIDSSLYCYIMLLAKTGRRPLQLTSLKAKDLIKKEEEYFLNIPRIKQGKDFRKEFNMRMIDSLLYENLLMLINENRVFVEDKFGVEINHLKNELPIFMDLDKVTETEGIEHFLSHLTTDSFHMKNSVMSKLLKRFPSEFDVRSERTNSYIELNARRFRYTLGSRLANEGAAIEVIAKALDHKSIKSSGIYIKNSSDNVYDIDKSLSAFLSPLSNILMGVEIEENKKLFIKYVLDSFLLFEDKKEETKCLSCKKFNPWRA</sequence>
<keyword evidence="1" id="KW-0233">DNA recombination</keyword>
<dbReference type="Proteomes" id="UP001212996">
    <property type="component" value="Unassembled WGS sequence"/>
</dbReference>
<dbReference type="PROSITE" id="PS51898">
    <property type="entry name" value="TYR_RECOMBINASE"/>
    <property type="match status" value="1"/>
</dbReference>
<proteinExistence type="predicted"/>
<dbReference type="InterPro" id="IPR011010">
    <property type="entry name" value="DNA_brk_join_enz"/>
</dbReference>
<dbReference type="AlphaFoldDB" id="A0AAW6BRM9"/>
<dbReference type="GO" id="GO:0015074">
    <property type="term" value="P:DNA integration"/>
    <property type="evidence" value="ECO:0007669"/>
    <property type="project" value="InterPro"/>
</dbReference>
<dbReference type="GO" id="GO:0003677">
    <property type="term" value="F:DNA binding"/>
    <property type="evidence" value="ECO:0007669"/>
    <property type="project" value="InterPro"/>
</dbReference>
<accession>A0AAW6BRM9</accession>